<dbReference type="Proteomes" id="UP000597989">
    <property type="component" value="Unassembled WGS sequence"/>
</dbReference>
<reference evidence="3" key="3">
    <citation type="submission" date="2020-09" db="EMBL/GenBank/DDBJ databases">
        <authorList>
            <person name="Sun Q."/>
            <person name="Zhou Y."/>
        </authorList>
    </citation>
    <scope>NUCLEOTIDE SEQUENCE</scope>
    <source>
        <strain evidence="3">CGMCC 4.7206</strain>
    </source>
</reference>
<evidence type="ECO:0000256" key="1">
    <source>
        <dbReference type="SAM" id="MobiDB-lite"/>
    </source>
</evidence>
<comment type="caution">
    <text evidence="3">The sequence shown here is derived from an EMBL/GenBank/DDBJ whole genome shotgun (WGS) entry which is preliminary data.</text>
</comment>
<reference evidence="2 5" key="2">
    <citation type="journal article" date="2019" name="Int. J. Syst. Evol. Microbiol.">
        <title>The Global Catalogue of Microorganisms (GCM) 10K type strain sequencing project: providing services to taxonomists for standard genome sequencing and annotation.</title>
        <authorList>
            <consortium name="The Broad Institute Genomics Platform"/>
            <consortium name="The Broad Institute Genome Sequencing Center for Infectious Disease"/>
            <person name="Wu L."/>
            <person name="Ma J."/>
        </authorList>
    </citation>
    <scope>NUCLEOTIDE SEQUENCE [LARGE SCALE GENOMIC DNA]</scope>
    <source>
        <strain evidence="2 5">JCM 10664</strain>
    </source>
</reference>
<protein>
    <submittedName>
        <fullName evidence="3">Uncharacterized protein</fullName>
    </submittedName>
</protein>
<dbReference type="Proteomes" id="UP001500220">
    <property type="component" value="Unassembled WGS sequence"/>
</dbReference>
<dbReference type="InterPro" id="IPR036291">
    <property type="entry name" value="NAD(P)-bd_dom_sf"/>
</dbReference>
<accession>A0A917NE19</accession>
<feature type="region of interest" description="Disordered" evidence="1">
    <location>
        <begin position="37"/>
        <end position="62"/>
    </location>
</feature>
<dbReference type="EMBL" id="BAAAHC010000013">
    <property type="protein sequence ID" value="GAA0528848.1"/>
    <property type="molecule type" value="Genomic_DNA"/>
</dbReference>
<evidence type="ECO:0000313" key="5">
    <source>
        <dbReference type="Proteomes" id="UP001500220"/>
    </source>
</evidence>
<evidence type="ECO:0000313" key="2">
    <source>
        <dbReference type="EMBL" id="GAA0528848.1"/>
    </source>
</evidence>
<gene>
    <name evidence="2" type="ORF">GCM10009545_34000</name>
    <name evidence="3" type="ORF">GCM10011581_30930</name>
</gene>
<keyword evidence="5" id="KW-1185">Reference proteome</keyword>
<dbReference type="Gene3D" id="3.40.50.720">
    <property type="entry name" value="NAD(P)-binding Rossmann-like Domain"/>
    <property type="match status" value="1"/>
</dbReference>
<sequence length="159" mass="17935">MRLCRLSMTKPSGRRSPGVFFGQTANAGAERAECARTSRGWSSYGQPHHRDTSPPHSTQPSLDAEPAWAFILDLTDEDRIEPTVGTAEAALKPIEMLVANAGYGIEGIFEESSMADLRHQFEINVFGGGEFDTFRPRADHDRDAHRRFLQRGYQNKWRR</sequence>
<evidence type="ECO:0000313" key="4">
    <source>
        <dbReference type="Proteomes" id="UP000597989"/>
    </source>
</evidence>
<dbReference type="AlphaFoldDB" id="A0A917NE19"/>
<evidence type="ECO:0000313" key="3">
    <source>
        <dbReference type="EMBL" id="GGI91643.1"/>
    </source>
</evidence>
<dbReference type="InterPro" id="IPR002347">
    <property type="entry name" value="SDR_fam"/>
</dbReference>
<dbReference type="Pfam" id="PF00106">
    <property type="entry name" value="adh_short"/>
    <property type="match status" value="1"/>
</dbReference>
<name>A0A917NE19_9PSEU</name>
<proteinExistence type="predicted"/>
<organism evidence="3 4">
    <name type="scientific">Saccharopolyspora thermophila</name>
    <dbReference type="NCBI Taxonomy" id="89367"/>
    <lineage>
        <taxon>Bacteria</taxon>
        <taxon>Bacillati</taxon>
        <taxon>Actinomycetota</taxon>
        <taxon>Actinomycetes</taxon>
        <taxon>Pseudonocardiales</taxon>
        <taxon>Pseudonocardiaceae</taxon>
        <taxon>Saccharopolyspora</taxon>
    </lineage>
</organism>
<reference evidence="3 4" key="1">
    <citation type="journal article" date="2014" name="Int. J. Syst. Evol. Microbiol.">
        <title>Complete genome sequence of Corynebacterium casei LMG S-19264T (=DSM 44701T), isolated from a smear-ripened cheese.</title>
        <authorList>
            <consortium name="US DOE Joint Genome Institute (JGI-PGF)"/>
            <person name="Walter F."/>
            <person name="Albersmeier A."/>
            <person name="Kalinowski J."/>
            <person name="Ruckert C."/>
        </authorList>
    </citation>
    <scope>NUCLEOTIDE SEQUENCE [LARGE SCALE GENOMIC DNA]</scope>
    <source>
        <strain evidence="3 4">CGMCC 4.7206</strain>
    </source>
</reference>
<reference evidence="2" key="4">
    <citation type="submission" date="2023-12" db="EMBL/GenBank/DDBJ databases">
        <authorList>
            <person name="Sun Q."/>
            <person name="Inoue M."/>
        </authorList>
    </citation>
    <scope>NUCLEOTIDE SEQUENCE</scope>
    <source>
        <strain evidence="2">JCM 10664</strain>
    </source>
</reference>
<dbReference type="SUPFAM" id="SSF51735">
    <property type="entry name" value="NAD(P)-binding Rossmann-fold domains"/>
    <property type="match status" value="1"/>
</dbReference>
<dbReference type="EMBL" id="BMMT01000010">
    <property type="protein sequence ID" value="GGI91643.1"/>
    <property type="molecule type" value="Genomic_DNA"/>
</dbReference>